<feature type="binding site" evidence="12">
    <location>
        <position position="157"/>
    </location>
    <ligand>
        <name>GTP</name>
        <dbReference type="ChEBI" id="CHEBI:37565"/>
    </ligand>
</feature>
<feature type="binding site" evidence="12">
    <location>
        <position position="70"/>
    </location>
    <ligand>
        <name>S-adenosyl-L-methionine</name>
        <dbReference type="ChEBI" id="CHEBI:59789"/>
    </ligand>
</feature>
<dbReference type="Gene3D" id="3.20.20.70">
    <property type="entry name" value="Aldolase class I"/>
    <property type="match status" value="1"/>
</dbReference>
<evidence type="ECO:0000256" key="11">
    <source>
        <dbReference type="ARBA" id="ARBA00048697"/>
    </source>
</evidence>
<dbReference type="GO" id="GO:0046872">
    <property type="term" value="F:metal ion binding"/>
    <property type="evidence" value="ECO:0007669"/>
    <property type="project" value="UniProtKB-KW"/>
</dbReference>
<feature type="binding site" evidence="12">
    <location>
        <position position="191"/>
    </location>
    <ligand>
        <name>S-adenosyl-L-methionine</name>
        <dbReference type="ChEBI" id="CHEBI:59789"/>
    </ligand>
</feature>
<keyword evidence="7 12" id="KW-0411">Iron-sulfur</keyword>
<protein>
    <recommendedName>
        <fullName evidence="1 12">GTP 3',8-cyclase</fullName>
        <ecNumber evidence="1 12">4.1.99.22</ecNumber>
    </recommendedName>
    <alternativeName>
        <fullName evidence="12">Molybdenum cofactor biosynthesis protein A</fullName>
    </alternativeName>
</protein>
<evidence type="ECO:0000256" key="10">
    <source>
        <dbReference type="ARBA" id="ARBA00023239"/>
    </source>
</evidence>
<reference evidence="14" key="1">
    <citation type="submission" date="2021-03" db="EMBL/GenBank/DDBJ databases">
        <title>Taxonomic study of Clostridium polyendosporum from meadow-gley soil under rice.</title>
        <authorList>
            <person name="Kobayashi H."/>
            <person name="Tanizawa Y."/>
            <person name="Yagura M."/>
        </authorList>
    </citation>
    <scope>NUCLEOTIDE SEQUENCE</scope>
    <source>
        <strain evidence="14">JCM 30710</strain>
    </source>
</reference>
<evidence type="ECO:0000256" key="5">
    <source>
        <dbReference type="ARBA" id="ARBA00022741"/>
    </source>
</evidence>
<evidence type="ECO:0000256" key="3">
    <source>
        <dbReference type="ARBA" id="ARBA00022691"/>
    </source>
</evidence>
<evidence type="ECO:0000256" key="7">
    <source>
        <dbReference type="ARBA" id="ARBA00023014"/>
    </source>
</evidence>
<dbReference type="PANTHER" id="PTHR22960">
    <property type="entry name" value="MOLYBDOPTERIN COFACTOR SYNTHESIS PROTEIN A"/>
    <property type="match status" value="1"/>
</dbReference>
<evidence type="ECO:0000256" key="4">
    <source>
        <dbReference type="ARBA" id="ARBA00022723"/>
    </source>
</evidence>
<feature type="binding site" evidence="12">
    <location>
        <position position="30"/>
    </location>
    <ligand>
        <name>[4Fe-4S] cluster</name>
        <dbReference type="ChEBI" id="CHEBI:49883"/>
        <label>1</label>
        <note>4Fe-4S-S-AdoMet</note>
    </ligand>
</feature>
<evidence type="ECO:0000256" key="9">
    <source>
        <dbReference type="ARBA" id="ARBA00023150"/>
    </source>
</evidence>
<sequence length="326" mass="37173">MVNMLDKHSRKINYLRLSVTDRCNLRCIYCMPKEGVDFTKNHELLTIEEMLKIVKSAAELGIKKVRITGGEPLLRNGVIELISKIKSLSKIQHVYLTTNGILLDHYMDQLIKVGLDGINISLDSLREDIFEKITRGGNLQTVLKSIETCDKEGIKIKLNTVILKGVNDKEILDFVYFSKKSGLDIRFIELMPIGESKGFKAFTTNELKNYIQKEMLLIPCEESIGDNGPAAYYKTTDSRNRIGFISPISHSFCHNCNRIRVTSEGFLKQCLHWKYGIDLKTLIRRGIGEEELKKVISDGIFNKPKEHNFKSQNEQTDIRLMSQIGG</sequence>
<accession>A0A919S0I0</accession>
<dbReference type="PANTHER" id="PTHR22960:SF0">
    <property type="entry name" value="MOLYBDENUM COFACTOR BIOSYNTHESIS PROTEIN 1"/>
    <property type="match status" value="1"/>
</dbReference>
<comment type="catalytic activity">
    <reaction evidence="11 12">
        <text>GTP + AH2 + S-adenosyl-L-methionine = (8S)-3',8-cyclo-7,8-dihydroguanosine 5'-triphosphate + 5'-deoxyadenosine + L-methionine + A + H(+)</text>
        <dbReference type="Rhea" id="RHEA:49576"/>
        <dbReference type="ChEBI" id="CHEBI:13193"/>
        <dbReference type="ChEBI" id="CHEBI:15378"/>
        <dbReference type="ChEBI" id="CHEBI:17319"/>
        <dbReference type="ChEBI" id="CHEBI:17499"/>
        <dbReference type="ChEBI" id="CHEBI:37565"/>
        <dbReference type="ChEBI" id="CHEBI:57844"/>
        <dbReference type="ChEBI" id="CHEBI:59789"/>
        <dbReference type="ChEBI" id="CHEBI:131766"/>
        <dbReference type="EC" id="4.1.99.22"/>
    </reaction>
</comment>
<dbReference type="AlphaFoldDB" id="A0A919S0I0"/>
<dbReference type="EC" id="4.1.99.22" evidence="1 12"/>
<dbReference type="GO" id="GO:0006777">
    <property type="term" value="P:Mo-molybdopterin cofactor biosynthetic process"/>
    <property type="evidence" value="ECO:0007669"/>
    <property type="project" value="UniProtKB-UniRule"/>
</dbReference>
<dbReference type="HAMAP" id="MF_01225_B">
    <property type="entry name" value="MoaA_B"/>
    <property type="match status" value="1"/>
</dbReference>
<comment type="function">
    <text evidence="12">Catalyzes the cyclization of GTP to (8S)-3',8-cyclo-7,8-dihydroguanosine 5'-triphosphate.</text>
</comment>
<dbReference type="GO" id="GO:1904047">
    <property type="term" value="F:S-adenosyl-L-methionine binding"/>
    <property type="evidence" value="ECO:0007669"/>
    <property type="project" value="UniProtKB-UniRule"/>
</dbReference>
<keyword evidence="6 12" id="KW-0408">Iron</keyword>
<feature type="binding site" evidence="12">
    <location>
        <position position="270"/>
    </location>
    <ligand>
        <name>[4Fe-4S] cluster</name>
        <dbReference type="ChEBI" id="CHEBI:49883"/>
        <label>2</label>
        <note>4Fe-4S-substrate</note>
    </ligand>
</feature>
<comment type="caution">
    <text evidence="14">The sequence shown here is derived from an EMBL/GenBank/DDBJ whole genome shotgun (WGS) entry which is preliminary data.</text>
</comment>
<dbReference type="InterPro" id="IPR000385">
    <property type="entry name" value="MoaA_NifB_PqqE_Fe-S-bd_CS"/>
</dbReference>
<dbReference type="InterPro" id="IPR013483">
    <property type="entry name" value="MoaA"/>
</dbReference>
<comment type="subunit">
    <text evidence="12">Monomer and homodimer.</text>
</comment>
<dbReference type="SFLD" id="SFLDG01386">
    <property type="entry name" value="main_SPASM_domain-containing"/>
    <property type="match status" value="1"/>
</dbReference>
<dbReference type="SFLD" id="SFLDS00029">
    <property type="entry name" value="Radical_SAM"/>
    <property type="match status" value="1"/>
</dbReference>
<dbReference type="InterPro" id="IPR058240">
    <property type="entry name" value="rSAM_sf"/>
</dbReference>
<evidence type="ECO:0000256" key="2">
    <source>
        <dbReference type="ARBA" id="ARBA00022485"/>
    </source>
</evidence>
<dbReference type="GO" id="GO:0051539">
    <property type="term" value="F:4 iron, 4 sulfur cluster binding"/>
    <property type="evidence" value="ECO:0007669"/>
    <property type="project" value="UniProtKB-UniRule"/>
</dbReference>
<dbReference type="GO" id="GO:0005525">
    <property type="term" value="F:GTP binding"/>
    <property type="evidence" value="ECO:0007669"/>
    <property type="project" value="UniProtKB-UniRule"/>
</dbReference>
<dbReference type="GO" id="GO:0061799">
    <property type="term" value="F:cyclic pyranopterin monophosphate synthase activity"/>
    <property type="evidence" value="ECO:0007669"/>
    <property type="project" value="TreeGrafter"/>
</dbReference>
<dbReference type="Proteomes" id="UP000679179">
    <property type="component" value="Unassembled WGS sequence"/>
</dbReference>
<proteinExistence type="inferred from homology"/>
<keyword evidence="9 12" id="KW-0501">Molybdenum cofactor biosynthesis</keyword>
<dbReference type="EMBL" id="BOPZ01000021">
    <property type="protein sequence ID" value="GIM29706.1"/>
    <property type="molecule type" value="Genomic_DNA"/>
</dbReference>
<keyword evidence="3 12" id="KW-0949">S-adenosyl-L-methionine</keyword>
<dbReference type="Pfam" id="PF06463">
    <property type="entry name" value="Mob_synth_C"/>
    <property type="match status" value="1"/>
</dbReference>
<gene>
    <name evidence="12 14" type="primary">moaA</name>
    <name evidence="14" type="ORF">CPJCM30710_23720</name>
</gene>
<feature type="binding site" evidence="12">
    <location>
        <begin position="258"/>
        <end position="260"/>
    </location>
    <ligand>
        <name>GTP</name>
        <dbReference type="ChEBI" id="CHEBI:37565"/>
    </ligand>
</feature>
<dbReference type="InterPro" id="IPR007197">
    <property type="entry name" value="rSAM"/>
</dbReference>
<comment type="similarity">
    <text evidence="12">Belongs to the radical SAM superfamily. MoaA family.</text>
</comment>
<keyword evidence="8 12" id="KW-0342">GTP-binding</keyword>
<dbReference type="SFLD" id="SFLDG01067">
    <property type="entry name" value="SPASM/twitch_domain_containing"/>
    <property type="match status" value="1"/>
</dbReference>
<keyword evidence="15" id="KW-1185">Reference proteome</keyword>
<feature type="binding site" evidence="12">
    <location>
        <position position="27"/>
    </location>
    <ligand>
        <name>[4Fe-4S] cluster</name>
        <dbReference type="ChEBI" id="CHEBI:49883"/>
        <label>1</label>
        <note>4Fe-4S-S-AdoMet</note>
    </ligand>
</feature>
<evidence type="ECO:0000256" key="8">
    <source>
        <dbReference type="ARBA" id="ARBA00023134"/>
    </source>
</evidence>
<evidence type="ECO:0000256" key="6">
    <source>
        <dbReference type="ARBA" id="ARBA00023004"/>
    </source>
</evidence>
<feature type="binding site" evidence="12">
    <location>
        <position position="66"/>
    </location>
    <ligand>
        <name>GTP</name>
        <dbReference type="ChEBI" id="CHEBI:37565"/>
    </ligand>
</feature>
<feature type="binding site" evidence="12">
    <location>
        <position position="121"/>
    </location>
    <ligand>
        <name>S-adenosyl-L-methionine</name>
        <dbReference type="ChEBI" id="CHEBI:59789"/>
    </ligand>
</feature>
<dbReference type="SMART" id="SM00729">
    <property type="entry name" value="Elp3"/>
    <property type="match status" value="1"/>
</dbReference>
<keyword evidence="10 12" id="KW-0456">Lyase</keyword>
<keyword evidence="4 12" id="KW-0479">Metal-binding</keyword>
<feature type="domain" description="Radical SAM core" evidence="13">
    <location>
        <begin position="7"/>
        <end position="229"/>
    </location>
</feature>
<dbReference type="SFLD" id="SFLDG01383">
    <property type="entry name" value="cyclic_pyranopterin_phosphate"/>
    <property type="match status" value="1"/>
</dbReference>
<evidence type="ECO:0000256" key="12">
    <source>
        <dbReference type="HAMAP-Rule" id="MF_01225"/>
    </source>
</evidence>
<feature type="binding site" evidence="12">
    <location>
        <position position="29"/>
    </location>
    <ligand>
        <name>S-adenosyl-L-methionine</name>
        <dbReference type="ChEBI" id="CHEBI:59789"/>
    </ligand>
</feature>
<feature type="binding site" evidence="12">
    <location>
        <position position="16"/>
    </location>
    <ligand>
        <name>GTP</name>
        <dbReference type="ChEBI" id="CHEBI:37565"/>
    </ligand>
</feature>
<dbReference type="NCBIfam" id="TIGR02666">
    <property type="entry name" value="moaA"/>
    <property type="match status" value="1"/>
</dbReference>
<comment type="pathway">
    <text evidence="12">Cofactor biosynthesis; molybdopterin biosynthesis.</text>
</comment>
<dbReference type="InterPro" id="IPR006638">
    <property type="entry name" value="Elp3/MiaA/NifB-like_rSAM"/>
</dbReference>
<dbReference type="PROSITE" id="PS51918">
    <property type="entry name" value="RADICAL_SAM"/>
    <property type="match status" value="1"/>
</dbReference>
<keyword evidence="2 12" id="KW-0004">4Fe-4S</keyword>
<feature type="binding site" evidence="12">
    <location>
        <position position="97"/>
    </location>
    <ligand>
        <name>GTP</name>
        <dbReference type="ChEBI" id="CHEBI:37565"/>
    </ligand>
</feature>
<evidence type="ECO:0000256" key="1">
    <source>
        <dbReference type="ARBA" id="ARBA00012167"/>
    </source>
</evidence>
<evidence type="ECO:0000313" key="14">
    <source>
        <dbReference type="EMBL" id="GIM29706.1"/>
    </source>
</evidence>
<name>A0A919S0I0_9CLOT</name>
<dbReference type="GO" id="GO:0061798">
    <property type="term" value="F:GTP 3',8'-cyclase activity"/>
    <property type="evidence" value="ECO:0007669"/>
    <property type="project" value="UniProtKB-UniRule"/>
</dbReference>
<comment type="cofactor">
    <cofactor evidence="12">
        <name>[4Fe-4S] cluster</name>
        <dbReference type="ChEBI" id="CHEBI:49883"/>
    </cofactor>
    <text evidence="12">Binds 2 [4Fe-4S] clusters. Binds 1 [4Fe-4S] cluster coordinated with 3 cysteines and an exchangeable S-adenosyl-L-methionine and 1 [4Fe-4S] cluster coordinated with 3 cysteines and the GTP-derived substrate.</text>
</comment>
<dbReference type="CDD" id="cd01335">
    <property type="entry name" value="Radical_SAM"/>
    <property type="match status" value="1"/>
</dbReference>
<dbReference type="PROSITE" id="PS01305">
    <property type="entry name" value="MOAA_NIFB_PQQE"/>
    <property type="match status" value="1"/>
</dbReference>
<dbReference type="InterPro" id="IPR010505">
    <property type="entry name" value="MoaA_twitch"/>
</dbReference>
<dbReference type="Pfam" id="PF04055">
    <property type="entry name" value="Radical_SAM"/>
    <property type="match status" value="1"/>
</dbReference>
<dbReference type="CDD" id="cd21117">
    <property type="entry name" value="Twitch_MoaA"/>
    <property type="match status" value="1"/>
</dbReference>
<feature type="binding site" evidence="12">
    <location>
        <position position="253"/>
    </location>
    <ligand>
        <name>[4Fe-4S] cluster</name>
        <dbReference type="ChEBI" id="CHEBI:49883"/>
        <label>2</label>
        <note>4Fe-4S-substrate</note>
    </ligand>
</feature>
<dbReference type="InterPro" id="IPR050105">
    <property type="entry name" value="MoCo_biosynth_MoaA/MoaC"/>
</dbReference>
<evidence type="ECO:0000313" key="15">
    <source>
        <dbReference type="Proteomes" id="UP000679179"/>
    </source>
</evidence>
<evidence type="ECO:0000259" key="13">
    <source>
        <dbReference type="PROSITE" id="PS51918"/>
    </source>
</evidence>
<organism evidence="14 15">
    <name type="scientific">Clostridium polyendosporum</name>
    <dbReference type="NCBI Taxonomy" id="69208"/>
    <lineage>
        <taxon>Bacteria</taxon>
        <taxon>Bacillati</taxon>
        <taxon>Bacillota</taxon>
        <taxon>Clostridia</taxon>
        <taxon>Eubacteriales</taxon>
        <taxon>Clostridiaceae</taxon>
        <taxon>Clostridium</taxon>
    </lineage>
</organism>
<dbReference type="InterPro" id="IPR040064">
    <property type="entry name" value="MoaA-like"/>
</dbReference>
<feature type="binding site" evidence="12">
    <location>
        <position position="23"/>
    </location>
    <ligand>
        <name>[4Fe-4S] cluster</name>
        <dbReference type="ChEBI" id="CHEBI:49883"/>
        <label>1</label>
        <note>4Fe-4S-S-AdoMet</note>
    </ligand>
</feature>
<dbReference type="InterPro" id="IPR013785">
    <property type="entry name" value="Aldolase_TIM"/>
</dbReference>
<keyword evidence="5 12" id="KW-0547">Nucleotide-binding</keyword>
<dbReference type="SUPFAM" id="SSF102114">
    <property type="entry name" value="Radical SAM enzymes"/>
    <property type="match status" value="1"/>
</dbReference>
<feature type="binding site" evidence="12">
    <location>
        <position position="256"/>
    </location>
    <ligand>
        <name>[4Fe-4S] cluster</name>
        <dbReference type="ChEBI" id="CHEBI:49883"/>
        <label>2</label>
        <note>4Fe-4S-substrate</note>
    </ligand>
</feature>